<reference evidence="1" key="3">
    <citation type="submission" date="2021-05" db="UniProtKB">
        <authorList>
            <consortium name="EnsemblPlants"/>
        </authorList>
    </citation>
    <scope>IDENTIFICATION</scope>
    <source>
        <strain evidence="1">cv. B73</strain>
    </source>
</reference>
<dbReference type="InParanoid" id="A0A804NLH2"/>
<keyword evidence="2" id="KW-1185">Reference proteome</keyword>
<evidence type="ECO:0000313" key="1">
    <source>
        <dbReference type="EnsemblPlants" id="Zm00001eb169500_P001"/>
    </source>
</evidence>
<dbReference type="Proteomes" id="UP000007305">
    <property type="component" value="Chromosome 4"/>
</dbReference>
<reference evidence="2" key="1">
    <citation type="journal article" date="2009" name="Science">
        <title>The B73 maize genome: complexity, diversity, and dynamics.</title>
        <authorList>
            <person name="Schnable P.S."/>
            <person name="Ware D."/>
            <person name="Fulton R.S."/>
            <person name="Stein J.C."/>
            <person name="Wei F."/>
            <person name="Pasternak S."/>
            <person name="Liang C."/>
            <person name="Zhang J."/>
            <person name="Fulton L."/>
            <person name="Graves T.A."/>
            <person name="Minx P."/>
            <person name="Reily A.D."/>
            <person name="Courtney L."/>
            <person name="Kruchowski S.S."/>
            <person name="Tomlinson C."/>
            <person name="Strong C."/>
            <person name="Delehaunty K."/>
            <person name="Fronick C."/>
            <person name="Courtney B."/>
            <person name="Rock S.M."/>
            <person name="Belter E."/>
            <person name="Du F."/>
            <person name="Kim K."/>
            <person name="Abbott R.M."/>
            <person name="Cotton M."/>
            <person name="Levy A."/>
            <person name="Marchetto P."/>
            <person name="Ochoa K."/>
            <person name="Jackson S.M."/>
            <person name="Gillam B."/>
            <person name="Chen W."/>
            <person name="Yan L."/>
            <person name="Higginbotham J."/>
            <person name="Cardenas M."/>
            <person name="Waligorski J."/>
            <person name="Applebaum E."/>
            <person name="Phelps L."/>
            <person name="Falcone J."/>
            <person name="Kanchi K."/>
            <person name="Thane T."/>
            <person name="Scimone A."/>
            <person name="Thane N."/>
            <person name="Henke J."/>
            <person name="Wang T."/>
            <person name="Ruppert J."/>
            <person name="Shah N."/>
            <person name="Rotter K."/>
            <person name="Hodges J."/>
            <person name="Ingenthron E."/>
            <person name="Cordes M."/>
            <person name="Kohlberg S."/>
            <person name="Sgro J."/>
            <person name="Delgado B."/>
            <person name="Mead K."/>
            <person name="Chinwalla A."/>
            <person name="Leonard S."/>
            <person name="Crouse K."/>
            <person name="Collura K."/>
            <person name="Kudrna D."/>
            <person name="Currie J."/>
            <person name="He R."/>
            <person name="Angelova A."/>
            <person name="Rajasekar S."/>
            <person name="Mueller T."/>
            <person name="Lomeli R."/>
            <person name="Scara G."/>
            <person name="Ko A."/>
            <person name="Delaney K."/>
            <person name="Wissotski M."/>
            <person name="Lopez G."/>
            <person name="Campos D."/>
            <person name="Braidotti M."/>
            <person name="Ashley E."/>
            <person name="Golser W."/>
            <person name="Kim H."/>
            <person name="Lee S."/>
            <person name="Lin J."/>
            <person name="Dujmic Z."/>
            <person name="Kim W."/>
            <person name="Talag J."/>
            <person name="Zuccolo A."/>
            <person name="Fan C."/>
            <person name="Sebastian A."/>
            <person name="Kramer M."/>
            <person name="Spiegel L."/>
            <person name="Nascimento L."/>
            <person name="Zutavern T."/>
            <person name="Miller B."/>
            <person name="Ambroise C."/>
            <person name="Muller S."/>
            <person name="Spooner W."/>
            <person name="Narechania A."/>
            <person name="Ren L."/>
            <person name="Wei S."/>
            <person name="Kumari S."/>
            <person name="Faga B."/>
            <person name="Levy M.J."/>
            <person name="McMahan L."/>
            <person name="Van Buren P."/>
            <person name="Vaughn M.W."/>
            <person name="Ying K."/>
            <person name="Yeh C.-T."/>
            <person name="Emrich S.J."/>
            <person name="Jia Y."/>
            <person name="Kalyanaraman A."/>
            <person name="Hsia A.-P."/>
            <person name="Barbazuk W.B."/>
            <person name="Baucom R.S."/>
            <person name="Brutnell T.P."/>
            <person name="Carpita N.C."/>
            <person name="Chaparro C."/>
            <person name="Chia J.-M."/>
            <person name="Deragon J.-M."/>
            <person name="Estill J.C."/>
            <person name="Fu Y."/>
            <person name="Jeddeloh J.A."/>
            <person name="Han Y."/>
            <person name="Lee H."/>
            <person name="Li P."/>
            <person name="Lisch D.R."/>
            <person name="Liu S."/>
            <person name="Liu Z."/>
            <person name="Nagel D.H."/>
            <person name="McCann M.C."/>
            <person name="SanMiguel P."/>
            <person name="Myers A.M."/>
            <person name="Nettleton D."/>
            <person name="Nguyen J."/>
            <person name="Penning B.W."/>
            <person name="Ponnala L."/>
            <person name="Schneider K.L."/>
            <person name="Schwartz D.C."/>
            <person name="Sharma A."/>
            <person name="Soderlund C."/>
            <person name="Springer N.M."/>
            <person name="Sun Q."/>
            <person name="Wang H."/>
            <person name="Waterman M."/>
            <person name="Westerman R."/>
            <person name="Wolfgruber T.K."/>
            <person name="Yang L."/>
            <person name="Yu Y."/>
            <person name="Zhang L."/>
            <person name="Zhou S."/>
            <person name="Zhu Q."/>
            <person name="Bennetzen J.L."/>
            <person name="Dawe R.K."/>
            <person name="Jiang J."/>
            <person name="Jiang N."/>
            <person name="Presting G.G."/>
            <person name="Wessler S.R."/>
            <person name="Aluru S."/>
            <person name="Martienssen R.A."/>
            <person name="Clifton S.W."/>
            <person name="McCombie W.R."/>
            <person name="Wing R.A."/>
            <person name="Wilson R.K."/>
        </authorList>
    </citation>
    <scope>NUCLEOTIDE SEQUENCE [LARGE SCALE GENOMIC DNA]</scope>
    <source>
        <strain evidence="2">cv. B73</strain>
    </source>
</reference>
<proteinExistence type="predicted"/>
<name>A0A804NLH2_MAIZE</name>
<dbReference type="EnsemblPlants" id="Zm00001eb169500_T001">
    <property type="protein sequence ID" value="Zm00001eb169500_P001"/>
    <property type="gene ID" value="Zm00001eb169500"/>
</dbReference>
<sequence>MKGYQVPATDYCCSREARPPPVQARASLGASAMSTEEELLVAPCTQMTVLVMRVWWPLVARVGLPVLVVVGRLHSLVCICESICSQQTCLLLQHDDGPAPAKSSIDRRDGLLENEPNSSSKIAVKLKMCIRLHQSQAKRLAHSHRQEAAILQHARLLRFLFLSQTPIRCG</sequence>
<protein>
    <submittedName>
        <fullName evidence="1">Uncharacterized protein</fullName>
    </submittedName>
</protein>
<dbReference type="Gramene" id="Zm00001eb169500_T001">
    <property type="protein sequence ID" value="Zm00001eb169500_P001"/>
    <property type="gene ID" value="Zm00001eb169500"/>
</dbReference>
<reference evidence="1" key="2">
    <citation type="submission" date="2019-07" db="EMBL/GenBank/DDBJ databases">
        <authorList>
            <person name="Seetharam A."/>
            <person name="Woodhouse M."/>
            <person name="Cannon E."/>
        </authorList>
    </citation>
    <scope>NUCLEOTIDE SEQUENCE [LARGE SCALE GENOMIC DNA]</scope>
    <source>
        <strain evidence="1">cv. B73</strain>
    </source>
</reference>
<dbReference type="AlphaFoldDB" id="A0A804NLH2"/>
<organism evidence="1 2">
    <name type="scientific">Zea mays</name>
    <name type="common">Maize</name>
    <dbReference type="NCBI Taxonomy" id="4577"/>
    <lineage>
        <taxon>Eukaryota</taxon>
        <taxon>Viridiplantae</taxon>
        <taxon>Streptophyta</taxon>
        <taxon>Embryophyta</taxon>
        <taxon>Tracheophyta</taxon>
        <taxon>Spermatophyta</taxon>
        <taxon>Magnoliopsida</taxon>
        <taxon>Liliopsida</taxon>
        <taxon>Poales</taxon>
        <taxon>Poaceae</taxon>
        <taxon>PACMAD clade</taxon>
        <taxon>Panicoideae</taxon>
        <taxon>Andropogonodae</taxon>
        <taxon>Andropogoneae</taxon>
        <taxon>Tripsacinae</taxon>
        <taxon>Zea</taxon>
    </lineage>
</organism>
<evidence type="ECO:0000313" key="2">
    <source>
        <dbReference type="Proteomes" id="UP000007305"/>
    </source>
</evidence>
<accession>A0A804NLH2</accession>